<dbReference type="InterPro" id="IPR009080">
    <property type="entry name" value="tRNAsynth_Ia_anticodon-bd"/>
</dbReference>
<dbReference type="Gene3D" id="1.10.730.10">
    <property type="entry name" value="Isoleucyl-tRNA Synthetase, Domain 1"/>
    <property type="match status" value="1"/>
</dbReference>
<evidence type="ECO:0000313" key="5">
    <source>
        <dbReference type="EMBL" id="MFC6885583.1"/>
    </source>
</evidence>
<keyword evidence="6" id="KW-1185">Reference proteome</keyword>
<dbReference type="EMBL" id="JBHSXS010000039">
    <property type="protein sequence ID" value="MFC6885583.1"/>
    <property type="molecule type" value="Genomic_DNA"/>
</dbReference>
<evidence type="ECO:0000256" key="3">
    <source>
        <dbReference type="ARBA" id="ARBA00022840"/>
    </source>
</evidence>
<sequence length="146" mass="15855">MPLVDESYGVADVAKGVYWADRPRTFDNPGFVVRFAYARAAWVVRAAGELGVENGPPEGYAGDELVLLRLLGEMPGWAAGEARGFVSFLERLGRAYHDVHERCPALPKGDEKPRAVHGARVALARAARIAIGNGLTMIGETPRERI</sequence>
<feature type="domain" description="DALR anticodon binding" evidence="4">
    <location>
        <begin position="33"/>
        <end position="146"/>
    </location>
</feature>
<evidence type="ECO:0000313" key="6">
    <source>
        <dbReference type="Proteomes" id="UP001596380"/>
    </source>
</evidence>
<keyword evidence="3" id="KW-0067">ATP-binding</keyword>
<comment type="caution">
    <text evidence="5">The sequence shown here is derived from an EMBL/GenBank/DDBJ whole genome shotgun (WGS) entry which is preliminary data.</text>
</comment>
<dbReference type="InterPro" id="IPR008909">
    <property type="entry name" value="DALR_anticod-bd"/>
</dbReference>
<dbReference type="SUPFAM" id="SSF47323">
    <property type="entry name" value="Anticodon-binding domain of a subclass of class I aminoacyl-tRNA synthetases"/>
    <property type="match status" value="1"/>
</dbReference>
<organism evidence="5 6">
    <name type="scientific">Actinomadura yumaensis</name>
    <dbReference type="NCBI Taxonomy" id="111807"/>
    <lineage>
        <taxon>Bacteria</taxon>
        <taxon>Bacillati</taxon>
        <taxon>Actinomycetota</taxon>
        <taxon>Actinomycetes</taxon>
        <taxon>Streptosporangiales</taxon>
        <taxon>Thermomonosporaceae</taxon>
        <taxon>Actinomadura</taxon>
    </lineage>
</organism>
<name>A0ABW2CWX2_9ACTN</name>
<accession>A0ABW2CWX2</accession>
<dbReference type="Pfam" id="PF05746">
    <property type="entry name" value="DALR_1"/>
    <property type="match status" value="1"/>
</dbReference>
<reference evidence="6" key="1">
    <citation type="journal article" date="2019" name="Int. J. Syst. Evol. Microbiol.">
        <title>The Global Catalogue of Microorganisms (GCM) 10K type strain sequencing project: providing services to taxonomists for standard genome sequencing and annotation.</title>
        <authorList>
            <consortium name="The Broad Institute Genomics Platform"/>
            <consortium name="The Broad Institute Genome Sequencing Center for Infectious Disease"/>
            <person name="Wu L."/>
            <person name="Ma J."/>
        </authorList>
    </citation>
    <scope>NUCLEOTIDE SEQUENCE [LARGE SCALE GENOMIC DNA]</scope>
    <source>
        <strain evidence="6">JCM 3369</strain>
    </source>
</reference>
<keyword evidence="1" id="KW-0436">Ligase</keyword>
<evidence type="ECO:0000259" key="4">
    <source>
        <dbReference type="SMART" id="SM00836"/>
    </source>
</evidence>
<dbReference type="Proteomes" id="UP001596380">
    <property type="component" value="Unassembled WGS sequence"/>
</dbReference>
<protein>
    <submittedName>
        <fullName evidence="5">DALR anticodon-binding domain-containing protein</fullName>
    </submittedName>
</protein>
<proteinExistence type="predicted"/>
<dbReference type="RefSeq" id="WP_160822174.1">
    <property type="nucleotide sequence ID" value="NZ_JBHSXE010000001.1"/>
</dbReference>
<keyword evidence="2" id="KW-0547">Nucleotide-binding</keyword>
<evidence type="ECO:0000256" key="2">
    <source>
        <dbReference type="ARBA" id="ARBA00022741"/>
    </source>
</evidence>
<dbReference type="SMART" id="SM00836">
    <property type="entry name" value="DALR_1"/>
    <property type="match status" value="1"/>
</dbReference>
<gene>
    <name evidence="5" type="ORF">ACFQKB_37900</name>
</gene>
<evidence type="ECO:0000256" key="1">
    <source>
        <dbReference type="ARBA" id="ARBA00022598"/>
    </source>
</evidence>